<dbReference type="InterPro" id="IPR000253">
    <property type="entry name" value="FHA_dom"/>
</dbReference>
<protein>
    <submittedName>
        <fullName evidence="2">Unannotated protein</fullName>
    </submittedName>
</protein>
<evidence type="ECO:0000259" key="1">
    <source>
        <dbReference type="PROSITE" id="PS50006"/>
    </source>
</evidence>
<evidence type="ECO:0000313" key="2">
    <source>
        <dbReference type="EMBL" id="CAB4690455.1"/>
    </source>
</evidence>
<dbReference type="EMBL" id="CAEZWV010000086">
    <property type="protein sequence ID" value="CAB4690455.1"/>
    <property type="molecule type" value="Genomic_DNA"/>
</dbReference>
<dbReference type="InterPro" id="IPR008984">
    <property type="entry name" value="SMAD_FHA_dom_sf"/>
</dbReference>
<dbReference type="InterPro" id="IPR042287">
    <property type="entry name" value="FhaA_N_sf"/>
</dbReference>
<accession>A0A6J6P0T3</accession>
<dbReference type="Pfam" id="PF12401">
    <property type="entry name" value="FhaA_N"/>
    <property type="match status" value="1"/>
</dbReference>
<gene>
    <name evidence="2" type="ORF">UFOPK2295_01857</name>
</gene>
<organism evidence="2">
    <name type="scientific">freshwater metagenome</name>
    <dbReference type="NCBI Taxonomy" id="449393"/>
    <lineage>
        <taxon>unclassified sequences</taxon>
        <taxon>metagenomes</taxon>
        <taxon>ecological metagenomes</taxon>
    </lineage>
</organism>
<dbReference type="InterPro" id="IPR050923">
    <property type="entry name" value="Cell_Proc_Reg/RNA_Proc"/>
</dbReference>
<dbReference type="InterPro" id="IPR022128">
    <property type="entry name" value="FhaA_N"/>
</dbReference>
<dbReference type="Pfam" id="PF00498">
    <property type="entry name" value="FHA"/>
    <property type="match status" value="1"/>
</dbReference>
<name>A0A6J6P0T3_9ZZZZ</name>
<dbReference type="PROSITE" id="PS50006">
    <property type="entry name" value="FHA_DOMAIN"/>
    <property type="match status" value="1"/>
</dbReference>
<proteinExistence type="predicted"/>
<feature type="domain" description="FHA" evidence="1">
    <location>
        <begin position="137"/>
        <end position="186"/>
    </location>
</feature>
<reference evidence="2" key="1">
    <citation type="submission" date="2020-05" db="EMBL/GenBank/DDBJ databases">
        <authorList>
            <person name="Chiriac C."/>
            <person name="Salcher M."/>
            <person name="Ghai R."/>
            <person name="Kavagutti S V."/>
        </authorList>
    </citation>
    <scope>NUCLEOTIDE SEQUENCE</scope>
</reference>
<dbReference type="Gene3D" id="2.60.200.20">
    <property type="match status" value="1"/>
</dbReference>
<dbReference type="Gene3D" id="3.30.2320.60">
    <property type="entry name" value="FhaA, phosphopeptide-binding domain (DUF3662)"/>
    <property type="match status" value="1"/>
</dbReference>
<dbReference type="CDD" id="cd00060">
    <property type="entry name" value="FHA"/>
    <property type="match status" value="1"/>
</dbReference>
<dbReference type="AlphaFoldDB" id="A0A6J6P0T3"/>
<sequence>MDSERDVDAQGRRVVPNSYLIQLSPDDREGFADVEPTLLQELTVALREYISQEGYHVEGKARVALRTNPDLRRGKFEIDCRNVTPDAAPAPAAVPTAVAPEVPAAPLLTAVPSAFDRPPAVLSLPNGQRIELHEGHYVLGRHLENDIVLNDTNVSRKHAEFVCAAGEVVVRDLGSTNGTKVNGVLITGEQLLQHGDVINFGTAQVRFEAS</sequence>
<dbReference type="PANTHER" id="PTHR23308">
    <property type="entry name" value="NUCLEAR INHIBITOR OF PROTEIN PHOSPHATASE-1"/>
    <property type="match status" value="1"/>
</dbReference>
<dbReference type="SMART" id="SM00240">
    <property type="entry name" value="FHA"/>
    <property type="match status" value="1"/>
</dbReference>
<dbReference type="SUPFAM" id="SSF49879">
    <property type="entry name" value="SMAD/FHA domain"/>
    <property type="match status" value="1"/>
</dbReference>